<dbReference type="AlphaFoldDB" id="A0A370KEM0"/>
<dbReference type="InterPro" id="IPR004046">
    <property type="entry name" value="GST_C"/>
</dbReference>
<dbReference type="InterPro" id="IPR010987">
    <property type="entry name" value="Glutathione-S-Trfase_C-like"/>
</dbReference>
<dbReference type="InterPro" id="IPR036282">
    <property type="entry name" value="Glutathione-S-Trfase_C_sf"/>
</dbReference>
<dbReference type="SFLD" id="SFLDG01151">
    <property type="entry name" value="Main.2:_Nu-like"/>
    <property type="match status" value="1"/>
</dbReference>
<name>A0A370KEM0_9HYPH</name>
<dbReference type="SUPFAM" id="SSF52833">
    <property type="entry name" value="Thioredoxin-like"/>
    <property type="match status" value="1"/>
</dbReference>
<dbReference type="PANTHER" id="PTHR44051">
    <property type="entry name" value="GLUTATHIONE S-TRANSFERASE-RELATED"/>
    <property type="match status" value="1"/>
</dbReference>
<dbReference type="Pfam" id="PF00043">
    <property type="entry name" value="GST_C"/>
    <property type="match status" value="1"/>
</dbReference>
<gene>
    <name evidence="3" type="ORF">B5K06_31755</name>
</gene>
<dbReference type="Pfam" id="PF13409">
    <property type="entry name" value="GST_N_2"/>
    <property type="match status" value="1"/>
</dbReference>
<dbReference type="PROSITE" id="PS50405">
    <property type="entry name" value="GST_CTER"/>
    <property type="match status" value="1"/>
</dbReference>
<comment type="caution">
    <text evidence="3">The sequence shown here is derived from an EMBL/GenBank/DDBJ whole genome shotgun (WGS) entry which is preliminary data.</text>
</comment>
<dbReference type="CDD" id="cd03056">
    <property type="entry name" value="GST_N_4"/>
    <property type="match status" value="1"/>
</dbReference>
<keyword evidence="3" id="KW-0808">Transferase</keyword>
<evidence type="ECO:0000313" key="3">
    <source>
        <dbReference type="EMBL" id="RDJ02667.1"/>
    </source>
</evidence>
<accession>A0A370KEM0</accession>
<dbReference type="PROSITE" id="PS50404">
    <property type="entry name" value="GST_NTER"/>
    <property type="match status" value="1"/>
</dbReference>
<protein>
    <submittedName>
        <fullName evidence="3">Glutathione S-transferase</fullName>
    </submittedName>
</protein>
<evidence type="ECO:0000259" key="2">
    <source>
        <dbReference type="PROSITE" id="PS50405"/>
    </source>
</evidence>
<dbReference type="RefSeq" id="WP_114715730.1">
    <property type="nucleotide sequence ID" value="NZ_KZ857269.1"/>
</dbReference>
<dbReference type="InterPro" id="IPR036249">
    <property type="entry name" value="Thioredoxin-like_sf"/>
</dbReference>
<evidence type="ECO:0000313" key="4">
    <source>
        <dbReference type="Proteomes" id="UP000254939"/>
    </source>
</evidence>
<feature type="domain" description="GST C-terminal" evidence="2">
    <location>
        <begin position="85"/>
        <end position="205"/>
    </location>
</feature>
<dbReference type="PANTHER" id="PTHR44051:SF2">
    <property type="entry name" value="HYPOTHETICAL GLUTATHIONE S-TRANSFERASE LIKE PROTEIN"/>
    <property type="match status" value="1"/>
</dbReference>
<dbReference type="SUPFAM" id="SSF47616">
    <property type="entry name" value="GST C-terminal domain-like"/>
    <property type="match status" value="1"/>
</dbReference>
<reference evidence="3 4" key="1">
    <citation type="submission" date="2017-03" db="EMBL/GenBank/DDBJ databases">
        <title>Genome analysis of Rhizobial strains effectives or ineffectives for nitrogen fixation isolated from bean seeds.</title>
        <authorList>
            <person name="Peralta H."/>
            <person name="Aguilar-Vera A."/>
            <person name="Mora Y."/>
            <person name="Vargas-Lagunas C."/>
            <person name="Girard L."/>
            <person name="Mora J."/>
        </authorList>
    </citation>
    <scope>NUCLEOTIDE SEQUENCE [LARGE SCALE GENOMIC DNA]</scope>
    <source>
        <strain evidence="3 4">CCGM3</strain>
    </source>
</reference>
<dbReference type="Gene3D" id="3.40.30.10">
    <property type="entry name" value="Glutaredoxin"/>
    <property type="match status" value="1"/>
</dbReference>
<dbReference type="InterPro" id="IPR040079">
    <property type="entry name" value="Glutathione_S-Trfase"/>
</dbReference>
<organism evidence="3 4">
    <name type="scientific">Rhizobium grahamii</name>
    <dbReference type="NCBI Taxonomy" id="1120045"/>
    <lineage>
        <taxon>Bacteria</taxon>
        <taxon>Pseudomonadati</taxon>
        <taxon>Pseudomonadota</taxon>
        <taxon>Alphaproteobacteria</taxon>
        <taxon>Hyphomicrobiales</taxon>
        <taxon>Rhizobiaceae</taxon>
        <taxon>Rhizobium/Agrobacterium group</taxon>
        <taxon>Rhizobium</taxon>
    </lineage>
</organism>
<dbReference type="Gene3D" id="1.20.1050.10">
    <property type="match status" value="1"/>
</dbReference>
<dbReference type="GO" id="GO:0016740">
    <property type="term" value="F:transferase activity"/>
    <property type="evidence" value="ECO:0007669"/>
    <property type="project" value="UniProtKB-KW"/>
</dbReference>
<proteinExistence type="predicted"/>
<sequence length="205" mass="22501">MQLFYHPLSGHSHRVRLFLTLVNEPFELVEVDILRGEQKTNEFLKMNRFGQVPVLKDGDTVLADSNAILIYLAKKLARDDWLPEDPLGAAAVQRWLSVAAGEVAYGVATARRIRISGPKAVPEEVLSRSYALLKVLDDELETRNWLAASSPSLADLAVYGYVARAPEGGIDLTIYPNVQSWLCRVESLPGFVPFAKTAVGVAAPA</sequence>
<feature type="domain" description="GST N-terminal" evidence="1">
    <location>
        <begin position="1"/>
        <end position="80"/>
    </location>
</feature>
<dbReference type="OrthoDB" id="9810080at2"/>
<dbReference type="SFLD" id="SFLDS00019">
    <property type="entry name" value="Glutathione_Transferase_(cytos"/>
    <property type="match status" value="1"/>
</dbReference>
<dbReference type="SFLD" id="SFLDG00358">
    <property type="entry name" value="Main_(cytGST)"/>
    <property type="match status" value="1"/>
</dbReference>
<dbReference type="Proteomes" id="UP000254939">
    <property type="component" value="Unassembled WGS sequence"/>
</dbReference>
<evidence type="ECO:0000259" key="1">
    <source>
        <dbReference type="PROSITE" id="PS50404"/>
    </source>
</evidence>
<dbReference type="EMBL" id="NAAC01000046">
    <property type="protein sequence ID" value="RDJ02667.1"/>
    <property type="molecule type" value="Genomic_DNA"/>
</dbReference>
<dbReference type="InterPro" id="IPR004045">
    <property type="entry name" value="Glutathione_S-Trfase_N"/>
</dbReference>